<dbReference type="PROSITE" id="PS50011">
    <property type="entry name" value="PROTEIN_KINASE_DOM"/>
    <property type="match status" value="4"/>
</dbReference>
<comment type="caution">
    <text evidence="8">The sequence shown here is derived from an EMBL/GenBank/DDBJ whole genome shotgun (WGS) entry which is preliminary data.</text>
</comment>
<dbReference type="InterPro" id="IPR008271">
    <property type="entry name" value="Ser/Thr_kinase_AS"/>
</dbReference>
<dbReference type="InterPro" id="IPR045272">
    <property type="entry name" value="ANXUR1/2-like"/>
</dbReference>
<keyword evidence="5 6" id="KW-0067">ATP-binding</keyword>
<evidence type="ECO:0000256" key="3">
    <source>
        <dbReference type="ARBA" id="ARBA00022741"/>
    </source>
</evidence>
<evidence type="ECO:0000256" key="5">
    <source>
        <dbReference type="ARBA" id="ARBA00022840"/>
    </source>
</evidence>
<evidence type="ECO:0000313" key="8">
    <source>
        <dbReference type="EMBL" id="KAK1428199.1"/>
    </source>
</evidence>
<keyword evidence="4" id="KW-0418">Kinase</keyword>
<feature type="domain" description="Protein kinase" evidence="7">
    <location>
        <begin position="752"/>
        <end position="1013"/>
    </location>
</feature>
<dbReference type="PROSITE" id="PS00107">
    <property type="entry name" value="PROTEIN_KINASE_ATP"/>
    <property type="match status" value="1"/>
</dbReference>
<dbReference type="SUPFAM" id="SSF56112">
    <property type="entry name" value="Protein kinase-like (PK-like)"/>
    <property type="match status" value="4"/>
</dbReference>
<protein>
    <recommendedName>
        <fullName evidence="7">Protein kinase domain-containing protein</fullName>
    </recommendedName>
</protein>
<keyword evidence="2" id="KW-0808">Transferase</keyword>
<keyword evidence="9" id="KW-1185">Reference proteome</keyword>
<name>A0AAD8KT38_TARER</name>
<feature type="binding site" evidence="6">
    <location>
        <position position="1094"/>
    </location>
    <ligand>
        <name>ATP</name>
        <dbReference type="ChEBI" id="CHEBI:30616"/>
    </ligand>
</feature>
<feature type="domain" description="Protein kinase" evidence="7">
    <location>
        <begin position="332"/>
        <end position="641"/>
    </location>
</feature>
<dbReference type="InterPro" id="IPR000719">
    <property type="entry name" value="Prot_kinase_dom"/>
</dbReference>
<dbReference type="GO" id="GO:0004714">
    <property type="term" value="F:transmembrane receptor protein tyrosine kinase activity"/>
    <property type="evidence" value="ECO:0007669"/>
    <property type="project" value="InterPro"/>
</dbReference>
<dbReference type="Gene3D" id="1.10.510.10">
    <property type="entry name" value="Transferase(Phosphotransferase) domain 1"/>
    <property type="match status" value="4"/>
</dbReference>
<dbReference type="Pfam" id="PF00069">
    <property type="entry name" value="Pkinase"/>
    <property type="match status" value="1"/>
</dbReference>
<evidence type="ECO:0000256" key="4">
    <source>
        <dbReference type="ARBA" id="ARBA00022777"/>
    </source>
</evidence>
<dbReference type="InterPro" id="IPR011009">
    <property type="entry name" value="Kinase-like_dom_sf"/>
</dbReference>
<dbReference type="GO" id="GO:0004674">
    <property type="term" value="F:protein serine/threonine kinase activity"/>
    <property type="evidence" value="ECO:0007669"/>
    <property type="project" value="UniProtKB-KW"/>
</dbReference>
<feature type="domain" description="Protein kinase" evidence="7">
    <location>
        <begin position="1062"/>
        <end position="1346"/>
    </location>
</feature>
<evidence type="ECO:0000313" key="9">
    <source>
        <dbReference type="Proteomes" id="UP001229421"/>
    </source>
</evidence>
<proteinExistence type="predicted"/>
<dbReference type="EMBL" id="JAUHHV010000004">
    <property type="protein sequence ID" value="KAK1428199.1"/>
    <property type="molecule type" value="Genomic_DNA"/>
</dbReference>
<dbReference type="Pfam" id="PF07714">
    <property type="entry name" value="PK_Tyr_Ser-Thr"/>
    <property type="match status" value="3"/>
</dbReference>
<dbReference type="SMART" id="SM00220">
    <property type="entry name" value="S_TKc"/>
    <property type="match status" value="1"/>
</dbReference>
<dbReference type="Gene3D" id="3.30.200.20">
    <property type="entry name" value="Phosphorylase Kinase, domain 1"/>
    <property type="match status" value="4"/>
</dbReference>
<dbReference type="GO" id="GO:0005886">
    <property type="term" value="C:plasma membrane"/>
    <property type="evidence" value="ECO:0007669"/>
    <property type="project" value="TreeGrafter"/>
</dbReference>
<evidence type="ECO:0000256" key="1">
    <source>
        <dbReference type="ARBA" id="ARBA00022527"/>
    </source>
</evidence>
<reference evidence="8" key="1">
    <citation type="journal article" date="2023" name="bioRxiv">
        <title>Improved chromosome-level genome assembly for marigold (Tagetes erecta).</title>
        <authorList>
            <person name="Jiang F."/>
            <person name="Yuan L."/>
            <person name="Wang S."/>
            <person name="Wang H."/>
            <person name="Xu D."/>
            <person name="Wang A."/>
            <person name="Fan W."/>
        </authorList>
    </citation>
    <scope>NUCLEOTIDE SEQUENCE</scope>
    <source>
        <strain evidence="8">WSJ</strain>
        <tissue evidence="8">Leaf</tissue>
    </source>
</reference>
<dbReference type="InterPro" id="IPR017441">
    <property type="entry name" value="Protein_kinase_ATP_BS"/>
</dbReference>
<keyword evidence="1" id="KW-0723">Serine/threonine-protein kinase</keyword>
<organism evidence="8 9">
    <name type="scientific">Tagetes erecta</name>
    <name type="common">African marigold</name>
    <dbReference type="NCBI Taxonomy" id="13708"/>
    <lineage>
        <taxon>Eukaryota</taxon>
        <taxon>Viridiplantae</taxon>
        <taxon>Streptophyta</taxon>
        <taxon>Embryophyta</taxon>
        <taxon>Tracheophyta</taxon>
        <taxon>Spermatophyta</taxon>
        <taxon>Magnoliopsida</taxon>
        <taxon>eudicotyledons</taxon>
        <taxon>Gunneridae</taxon>
        <taxon>Pentapetalae</taxon>
        <taxon>asterids</taxon>
        <taxon>campanulids</taxon>
        <taxon>Asterales</taxon>
        <taxon>Asteraceae</taxon>
        <taxon>Asteroideae</taxon>
        <taxon>Heliantheae alliance</taxon>
        <taxon>Tageteae</taxon>
        <taxon>Tagetes</taxon>
    </lineage>
</organism>
<gene>
    <name evidence="8" type="ORF">QVD17_17028</name>
</gene>
<dbReference type="PANTHER" id="PTHR27003:SF471">
    <property type="entry name" value="VASCULAR ENDOTHELIAL GROWTH FACTOR RECEPTOR 2 (VEGFR2)-RELATED"/>
    <property type="match status" value="1"/>
</dbReference>
<sequence length="1365" mass="157532">MFSDQIGQSMASTNTNLSHLQIPLKDLEKATKNFADANKIAEGVYKGRLGQSGKFVKIAVCRYWTRDDIEFHNEVLLLSNLEHPNLVSLIGFCDEKDKKFIVITHEAYGSLNLYLDSAILTWTQRLRISVDVARALAYLHHDEGRSYAVIHRNINSYTILLDRNWKAKLSSFILSFKQPLNRIEEVIHCDPIGISGYVDPTIEKSGGVTLNSDIYSLGVVLFELLCGRNAYIEEAKVPLASLAKHHYENETLKDIINPQIWTQILSPASYLQYTEIAYSCLKEDLTERPNITYILTQLEQALELQELRQNLINNLEHLKICFSDILAATDNFSETYKIGSIKIFTSYRAELDHFDINDPSYVQEENKGAHVKRRNTVIIKRIKYMQSEMQSEEYFYKNITMLTTIKHPNIVALLGFCVDGLEMILVTENFCNSNLNEYLGNVNRMRILTWEIRLQICIDVARSLNYLHSMMEDKKIIINRCVNKHTIWLDENWGAKIVEFGFSEFLPPNEKDEGVHFEIRDVFSFLIPIYDGTGTLQRKFDVYCFGVLLFEILRGRHVDDQFYNTMTGKDVATQLLCWNLLHKMADPIIMKNTNESNHVLTRGANMDSLSTFIKVVYMCYLDVDTQRPTMTVITKQLEDALNFQTRNQPESIFQHILSKIIRTVDACLISCFSYGSIIEEEQVECSNTYRVVDQPRNALEVQLTNEEGVQCPNTDLVEDKPKDVQLTLESLVKNFEHLKIPLTDIKIATDNFSRKHKIANRGSSTCFRAKLKHYNFSPVVIKRVSSQEHFLTKIKVLTCVKHPNIAHLFGFCVEDSEKIIVIEDVSKGYLANHLTNKYKRRFLTWEIRLKICIDVAHALNYLHSVMEDKMVIMHHEICSYNIGLDENWRAKILCFYKDSVLLFPYQEYEALNLDYSMKRPFYMDLEYKEKFKLKRELDIHSFGIVLFEILYGMLASDPVFELEYKKGVSHLAKGSFIDKKLELIMDPLLNEGAFGTKLNLSERPSKDSLHIFYKIASWCVSAPHDQRLTMTFIIMQLEKAFENKDNSPIISLADIKRATQCFHEGNLIGKGGFGSVYIGNIQDGNGVNTPIAAKQLIRSKEKKESKEGERQFVNELRILSGYVHENVIGLIGYCNEENEQILVFEYASKGSLDRYLGEPNLTWVMRLNICIEVACALYFLHGGFERRAKVIHRDIKTANILINHDWKAKLADFGLSLISSISHERDYVIDHRCGTKGYLDPLYESSRVLTLESDIYSFGIVLFEILCGRSTFEIHKHEGYYLPEFIKRSFEEKKHDFVVFEKIRNQIEPKSLQTFQDIAYQCLADERDNRPTIKEVLEKLMKASVLQALTAFTHLQIPLKQVDGD</sequence>
<dbReference type="GO" id="GO:0009506">
    <property type="term" value="C:plasmodesma"/>
    <property type="evidence" value="ECO:0007669"/>
    <property type="project" value="TreeGrafter"/>
</dbReference>
<keyword evidence="3 6" id="KW-0547">Nucleotide-binding</keyword>
<evidence type="ECO:0000256" key="2">
    <source>
        <dbReference type="ARBA" id="ARBA00022679"/>
    </source>
</evidence>
<accession>A0AAD8KT38</accession>
<dbReference type="InterPro" id="IPR001245">
    <property type="entry name" value="Ser-Thr/Tyr_kinase_cat_dom"/>
</dbReference>
<feature type="domain" description="Protein kinase" evidence="7">
    <location>
        <begin position="1"/>
        <end position="302"/>
    </location>
</feature>
<evidence type="ECO:0000259" key="7">
    <source>
        <dbReference type="PROSITE" id="PS50011"/>
    </source>
</evidence>
<evidence type="ECO:0000256" key="6">
    <source>
        <dbReference type="PROSITE-ProRule" id="PRU10141"/>
    </source>
</evidence>
<dbReference type="PROSITE" id="PS00108">
    <property type="entry name" value="PROTEIN_KINASE_ST"/>
    <property type="match status" value="1"/>
</dbReference>
<dbReference type="GO" id="GO:0005524">
    <property type="term" value="F:ATP binding"/>
    <property type="evidence" value="ECO:0007669"/>
    <property type="project" value="UniProtKB-UniRule"/>
</dbReference>
<dbReference type="Proteomes" id="UP001229421">
    <property type="component" value="Unassembled WGS sequence"/>
</dbReference>
<dbReference type="PANTHER" id="PTHR27003">
    <property type="entry name" value="OS07G0166700 PROTEIN"/>
    <property type="match status" value="1"/>
</dbReference>